<feature type="domain" description="AAA+ ATPase" evidence="1">
    <location>
        <begin position="55"/>
        <end position="215"/>
    </location>
</feature>
<dbReference type="EMBL" id="AFHG01000056">
    <property type="protein sequence ID" value="EGK70583.1"/>
    <property type="molecule type" value="Genomic_DNA"/>
</dbReference>
<sequence length="293" mass="33445">MNEYPHVAGAFQYVFNMPDEDRMRFIDEDRWVPYSAAKEIVDELVELLRMPRRNKMDCLVIVGESNIGKTQLIRQFVKEHGQPYVAGDETIFPVVLVESPATPSEKGLLMAILESMKAPYSGRDNREKLKYQVENLFARCKVKMLIIDEFHSMGRGSPLKKQEALNIIKSLCNVLSLPIVGVGTSDVESFLSVDKQMESRFQTRRLRRWEANRDFQKLLSGFEQTLPLRNASNLKNGGSAELLFELCKGNLGDLHRFLRKCAKHAIQTGAEVIDVNLIKEVRDRESRLALGSR</sequence>
<protein>
    <submittedName>
        <fullName evidence="2">Transposition helper protein</fullName>
    </submittedName>
</protein>
<dbReference type="SMART" id="SM00382">
    <property type="entry name" value="AAA"/>
    <property type="match status" value="1"/>
</dbReference>
<dbReference type="InterPro" id="IPR008868">
    <property type="entry name" value="TniB"/>
</dbReference>
<reference evidence="2 3" key="1">
    <citation type="journal article" date="2011" name="J. Bacteriol.">
        <title>Genome sequence of Methyloversatilis universalis FAM5T, a methylotrophic representative of the order Rhodocyclales.</title>
        <authorList>
            <person name="Kittichotirat W."/>
            <person name="Good N.M."/>
            <person name="Hall R."/>
            <person name="Bringel F."/>
            <person name="Lajus A."/>
            <person name="Medigue C."/>
            <person name="Smalley N.E."/>
            <person name="Beck D."/>
            <person name="Bumgarner R."/>
            <person name="Vuilleumier S."/>
            <person name="Kalyuzhnaya M.G."/>
        </authorList>
    </citation>
    <scope>NUCLEOTIDE SEQUENCE [LARGE SCALE GENOMIC DNA]</scope>
    <source>
        <strain evidence="3">ATCC BAA-1314 / JCM 13912 / FAM5</strain>
    </source>
</reference>
<accession>F5RFQ7</accession>
<organism evidence="2 3">
    <name type="scientific">Methyloversatilis universalis (strain ATCC BAA-1314 / DSM 25237 / JCM 13912 / CCUG 52030 / FAM5)</name>
    <dbReference type="NCBI Taxonomy" id="1000565"/>
    <lineage>
        <taxon>Bacteria</taxon>
        <taxon>Pseudomonadati</taxon>
        <taxon>Pseudomonadota</taxon>
        <taxon>Betaproteobacteria</taxon>
        <taxon>Nitrosomonadales</taxon>
        <taxon>Sterolibacteriaceae</taxon>
        <taxon>Methyloversatilis</taxon>
    </lineage>
</organism>
<evidence type="ECO:0000259" key="1">
    <source>
        <dbReference type="SMART" id="SM00382"/>
    </source>
</evidence>
<name>F5RFQ7_METUF</name>
<comment type="caution">
    <text evidence="2">The sequence shown here is derived from an EMBL/GenBank/DDBJ whole genome shotgun (WGS) entry which is preliminary data.</text>
</comment>
<dbReference type="Pfam" id="PF05621">
    <property type="entry name" value="TniB"/>
    <property type="match status" value="1"/>
</dbReference>
<dbReference type="AlphaFoldDB" id="F5RFQ7"/>
<evidence type="ECO:0000313" key="3">
    <source>
        <dbReference type="Proteomes" id="UP000005019"/>
    </source>
</evidence>
<dbReference type="InterPro" id="IPR003593">
    <property type="entry name" value="AAA+_ATPase"/>
</dbReference>
<dbReference type="Proteomes" id="UP000005019">
    <property type="component" value="Unassembled WGS sequence"/>
</dbReference>
<dbReference type="STRING" id="1000565.METUNv1_03144"/>
<dbReference type="InterPro" id="IPR027417">
    <property type="entry name" value="P-loop_NTPase"/>
</dbReference>
<evidence type="ECO:0000313" key="2">
    <source>
        <dbReference type="EMBL" id="EGK70583.1"/>
    </source>
</evidence>
<keyword evidence="3" id="KW-1185">Reference proteome</keyword>
<gene>
    <name evidence="2" type="ORF">METUNv1_03144</name>
</gene>
<dbReference type="Gene3D" id="3.40.50.300">
    <property type="entry name" value="P-loop containing nucleotide triphosphate hydrolases"/>
    <property type="match status" value="1"/>
</dbReference>
<dbReference type="SUPFAM" id="SSF52540">
    <property type="entry name" value="P-loop containing nucleoside triphosphate hydrolases"/>
    <property type="match status" value="1"/>
</dbReference>
<proteinExistence type="predicted"/>
<dbReference type="eggNOG" id="COG2842">
    <property type="taxonomic scope" value="Bacteria"/>
</dbReference>
<dbReference type="RefSeq" id="WP_008063336.1">
    <property type="nucleotide sequence ID" value="NZ_AFHG01000056.1"/>
</dbReference>